<dbReference type="GO" id="GO:0005737">
    <property type="term" value="C:cytoplasm"/>
    <property type="evidence" value="ECO:0007669"/>
    <property type="project" value="TreeGrafter"/>
</dbReference>
<evidence type="ECO:0000256" key="6">
    <source>
        <dbReference type="ARBA" id="ARBA00022840"/>
    </source>
</evidence>
<proteinExistence type="predicted"/>
<dbReference type="InterPro" id="IPR000719">
    <property type="entry name" value="Prot_kinase_dom"/>
</dbReference>
<keyword evidence="4" id="KW-0547">Nucleotide-binding</keyword>
<dbReference type="Gene3D" id="1.10.510.10">
    <property type="entry name" value="Transferase(Phosphotransferase) domain 1"/>
    <property type="match status" value="1"/>
</dbReference>
<evidence type="ECO:0000256" key="4">
    <source>
        <dbReference type="ARBA" id="ARBA00022741"/>
    </source>
</evidence>
<gene>
    <name evidence="11" type="ORF">FISHEDRAFT_74399</name>
</gene>
<evidence type="ECO:0000313" key="12">
    <source>
        <dbReference type="Proteomes" id="UP000054144"/>
    </source>
</evidence>
<keyword evidence="12" id="KW-1185">Reference proteome</keyword>
<dbReference type="InterPro" id="IPR011009">
    <property type="entry name" value="Kinase-like_dom_sf"/>
</dbReference>
<comment type="catalytic activity">
    <reaction evidence="7">
        <text>L-threonyl-[protein] + ATP = O-phospho-L-threonyl-[protein] + ADP + H(+)</text>
        <dbReference type="Rhea" id="RHEA:46608"/>
        <dbReference type="Rhea" id="RHEA-COMP:11060"/>
        <dbReference type="Rhea" id="RHEA-COMP:11605"/>
        <dbReference type="ChEBI" id="CHEBI:15378"/>
        <dbReference type="ChEBI" id="CHEBI:30013"/>
        <dbReference type="ChEBI" id="CHEBI:30616"/>
        <dbReference type="ChEBI" id="CHEBI:61977"/>
        <dbReference type="ChEBI" id="CHEBI:456216"/>
        <dbReference type="EC" id="2.7.11.1"/>
    </reaction>
</comment>
<evidence type="ECO:0000256" key="5">
    <source>
        <dbReference type="ARBA" id="ARBA00022777"/>
    </source>
</evidence>
<feature type="compositionally biased region" description="Polar residues" evidence="9">
    <location>
        <begin position="379"/>
        <end position="394"/>
    </location>
</feature>
<dbReference type="OrthoDB" id="3359639at2759"/>
<dbReference type="Gene3D" id="3.30.200.20">
    <property type="entry name" value="Phosphorylase Kinase, domain 1"/>
    <property type="match status" value="1"/>
</dbReference>
<protein>
    <recommendedName>
        <fullName evidence="1">non-specific serine/threonine protein kinase</fullName>
        <ecNumber evidence="1">2.7.11.1</ecNumber>
    </recommendedName>
</protein>
<evidence type="ECO:0000256" key="3">
    <source>
        <dbReference type="ARBA" id="ARBA00022679"/>
    </source>
</evidence>
<dbReference type="SUPFAM" id="SSF56112">
    <property type="entry name" value="Protein kinase-like (PK-like)"/>
    <property type="match status" value="1"/>
</dbReference>
<dbReference type="Pfam" id="PF00069">
    <property type="entry name" value="Pkinase"/>
    <property type="match status" value="1"/>
</dbReference>
<keyword evidence="3" id="KW-0808">Transferase</keyword>
<evidence type="ECO:0000259" key="10">
    <source>
        <dbReference type="PROSITE" id="PS50011"/>
    </source>
</evidence>
<dbReference type="EMBL" id="KN881929">
    <property type="protein sequence ID" value="KIY47733.1"/>
    <property type="molecule type" value="Genomic_DNA"/>
</dbReference>
<feature type="region of interest" description="Disordered" evidence="9">
    <location>
        <begin position="369"/>
        <end position="427"/>
    </location>
</feature>
<dbReference type="GO" id="GO:0035556">
    <property type="term" value="P:intracellular signal transduction"/>
    <property type="evidence" value="ECO:0007669"/>
    <property type="project" value="TreeGrafter"/>
</dbReference>
<feature type="compositionally biased region" description="Basic and acidic residues" evidence="9">
    <location>
        <begin position="547"/>
        <end position="557"/>
    </location>
</feature>
<dbReference type="InterPro" id="IPR050236">
    <property type="entry name" value="Ser_Thr_kinase_AGC"/>
</dbReference>
<dbReference type="AlphaFoldDB" id="A0A0D7AA61"/>
<comment type="catalytic activity">
    <reaction evidence="8">
        <text>L-seryl-[protein] + ATP = O-phospho-L-seryl-[protein] + ADP + H(+)</text>
        <dbReference type="Rhea" id="RHEA:17989"/>
        <dbReference type="Rhea" id="RHEA-COMP:9863"/>
        <dbReference type="Rhea" id="RHEA-COMP:11604"/>
        <dbReference type="ChEBI" id="CHEBI:15378"/>
        <dbReference type="ChEBI" id="CHEBI:29999"/>
        <dbReference type="ChEBI" id="CHEBI:30616"/>
        <dbReference type="ChEBI" id="CHEBI:83421"/>
        <dbReference type="ChEBI" id="CHEBI:456216"/>
        <dbReference type="EC" id="2.7.11.1"/>
    </reaction>
</comment>
<dbReference type="GO" id="GO:0004674">
    <property type="term" value="F:protein serine/threonine kinase activity"/>
    <property type="evidence" value="ECO:0007669"/>
    <property type="project" value="UniProtKB-KW"/>
</dbReference>
<keyword evidence="5 11" id="KW-0418">Kinase</keyword>
<evidence type="ECO:0000256" key="8">
    <source>
        <dbReference type="ARBA" id="ARBA00048679"/>
    </source>
</evidence>
<feature type="region of interest" description="Disordered" evidence="9">
    <location>
        <begin position="499"/>
        <end position="577"/>
    </location>
</feature>
<evidence type="ECO:0000313" key="11">
    <source>
        <dbReference type="EMBL" id="KIY47733.1"/>
    </source>
</evidence>
<evidence type="ECO:0000256" key="7">
    <source>
        <dbReference type="ARBA" id="ARBA00047899"/>
    </source>
</evidence>
<dbReference type="PANTHER" id="PTHR24356">
    <property type="entry name" value="SERINE/THREONINE-PROTEIN KINASE"/>
    <property type="match status" value="1"/>
</dbReference>
<organism evidence="11 12">
    <name type="scientific">Fistulina hepatica ATCC 64428</name>
    <dbReference type="NCBI Taxonomy" id="1128425"/>
    <lineage>
        <taxon>Eukaryota</taxon>
        <taxon>Fungi</taxon>
        <taxon>Dikarya</taxon>
        <taxon>Basidiomycota</taxon>
        <taxon>Agaricomycotina</taxon>
        <taxon>Agaricomycetes</taxon>
        <taxon>Agaricomycetidae</taxon>
        <taxon>Agaricales</taxon>
        <taxon>Fistulinaceae</taxon>
        <taxon>Fistulina</taxon>
    </lineage>
</organism>
<dbReference type="PANTHER" id="PTHR24356:SF1">
    <property type="entry name" value="SERINE_THREONINE-PROTEIN KINASE GREATWALL"/>
    <property type="match status" value="1"/>
</dbReference>
<dbReference type="GO" id="GO:0005524">
    <property type="term" value="F:ATP binding"/>
    <property type="evidence" value="ECO:0007669"/>
    <property type="project" value="UniProtKB-KW"/>
</dbReference>
<feature type="compositionally biased region" description="Polar residues" evidence="9">
    <location>
        <begin position="566"/>
        <end position="577"/>
    </location>
</feature>
<dbReference type="PROSITE" id="PS50011">
    <property type="entry name" value="PROTEIN_KINASE_DOM"/>
    <property type="match status" value="1"/>
</dbReference>
<dbReference type="Proteomes" id="UP000054144">
    <property type="component" value="Unassembled WGS sequence"/>
</dbReference>
<dbReference type="GO" id="GO:0005634">
    <property type="term" value="C:nucleus"/>
    <property type="evidence" value="ECO:0007669"/>
    <property type="project" value="TreeGrafter"/>
</dbReference>
<evidence type="ECO:0000256" key="9">
    <source>
        <dbReference type="SAM" id="MobiDB-lite"/>
    </source>
</evidence>
<dbReference type="SMART" id="SM00220">
    <property type="entry name" value="S_TKc"/>
    <property type="match status" value="1"/>
</dbReference>
<dbReference type="InterPro" id="IPR008271">
    <property type="entry name" value="Ser/Thr_kinase_AS"/>
</dbReference>
<accession>A0A0D7AA61</accession>
<keyword evidence="2" id="KW-0723">Serine/threonine-protein kinase</keyword>
<evidence type="ECO:0000256" key="2">
    <source>
        <dbReference type="ARBA" id="ARBA00022527"/>
    </source>
</evidence>
<feature type="domain" description="Protein kinase" evidence="10">
    <location>
        <begin position="57"/>
        <end position="406"/>
    </location>
</feature>
<feature type="compositionally biased region" description="Low complexity" evidence="9">
    <location>
        <begin position="518"/>
        <end position="538"/>
    </location>
</feature>
<reference evidence="11 12" key="1">
    <citation type="journal article" date="2015" name="Fungal Genet. Biol.">
        <title>Evolution of novel wood decay mechanisms in Agaricales revealed by the genome sequences of Fistulina hepatica and Cylindrobasidium torrendii.</title>
        <authorList>
            <person name="Floudas D."/>
            <person name="Held B.W."/>
            <person name="Riley R."/>
            <person name="Nagy L.G."/>
            <person name="Koehler G."/>
            <person name="Ransdell A.S."/>
            <person name="Younus H."/>
            <person name="Chow J."/>
            <person name="Chiniquy J."/>
            <person name="Lipzen A."/>
            <person name="Tritt A."/>
            <person name="Sun H."/>
            <person name="Haridas S."/>
            <person name="LaButti K."/>
            <person name="Ohm R.A."/>
            <person name="Kues U."/>
            <person name="Blanchette R.A."/>
            <person name="Grigoriev I.V."/>
            <person name="Minto R.E."/>
            <person name="Hibbett D.S."/>
        </authorList>
    </citation>
    <scope>NUCLEOTIDE SEQUENCE [LARGE SCALE GENOMIC DNA]</scope>
    <source>
        <strain evidence="11 12">ATCC 64428</strain>
    </source>
</reference>
<dbReference type="EC" id="2.7.11.1" evidence="1"/>
<sequence length="637" mass="69825">MSSWLKRKSRLRALLESQGDEDSDGLAIDRILHGQNVIGRTTRTAEVDSLRFGNQDLRVTGTLERGQFGVADIVTCRLNGVVYIRKSVEKVFVLRNGGQCSPQIERDILLQATKNNSPWVPHLLCTFQTLTHLNFVMDFAEGGTLWDVLESSLCNFVSERDLRWWMPQAVSAIHWCHLQGFAHRDIKPHNFVLTTTGHVQLIDFGSAAPLLPPEPDGRRLAHENALVALEMDEDTATSRQSYGMETDWWSLGAMFYELAVTEITDHLFFKGIDWSSLTSQQAPVGLYMPQFAYSEPAPEAADVNSDNTANMDRNDTVYSQPFAFSAFFQSSSPTAASAAPSNVSGVSTASDTTAAFIGFTWGPTLEAFPSTAPPDSESKATVRNSVPQTLTPRSLLTPRPQVHPFSTPLRSNAMPGTSPLARTSTVRRTSVARRAVSDREAMRLLVDCVGMSARKKVLESGRKPRILTRSPKSFSAGKLSKFLPQSNYAHPEPLDLLCAESDSDSEDAPPSPSPSPRPGSSLSRRSTTPTVTMSSMMSQRAGNRFGDTTRRLSDASRRSGLLGAPLSSSRATPTEQANIPWTLDISSTPAPQTVRFAAASDVSSISVDVLEARHARLMRDILALQERIIQIATSVER</sequence>
<keyword evidence="6" id="KW-0067">ATP-binding</keyword>
<name>A0A0D7AA61_9AGAR</name>
<dbReference type="PROSITE" id="PS00108">
    <property type="entry name" value="PROTEIN_KINASE_ST"/>
    <property type="match status" value="1"/>
</dbReference>
<evidence type="ECO:0000256" key="1">
    <source>
        <dbReference type="ARBA" id="ARBA00012513"/>
    </source>
</evidence>